<evidence type="ECO:0000313" key="3">
    <source>
        <dbReference type="Proteomes" id="UP000281553"/>
    </source>
</evidence>
<sequence length="171" mass="19475">MIGDVHFYRYDGDLWNEEVYPLTRFTSEFGVQSLPSALTWLRSLEAESGSPDDWKLEGRLMQHRQHSPLGMAGMLEPSLQVIKAPVDVDDPISNYSRPFVLGQAELHWFCIPSLLPPEHVDHNPNVNTSPTYLPNLLPQDSRHGNFLPNPMPVRYNPCPQNLYCKISSPHV</sequence>
<dbReference type="InterPro" id="IPR017853">
    <property type="entry name" value="GH"/>
</dbReference>
<organism evidence="2 3">
    <name type="scientific">Dibothriocephalus latus</name>
    <name type="common">Fish tapeworm</name>
    <name type="synonym">Diphyllobothrium latum</name>
    <dbReference type="NCBI Taxonomy" id="60516"/>
    <lineage>
        <taxon>Eukaryota</taxon>
        <taxon>Metazoa</taxon>
        <taxon>Spiralia</taxon>
        <taxon>Lophotrochozoa</taxon>
        <taxon>Platyhelminthes</taxon>
        <taxon>Cestoda</taxon>
        <taxon>Eucestoda</taxon>
        <taxon>Diphyllobothriidea</taxon>
        <taxon>Diphyllobothriidae</taxon>
        <taxon>Dibothriocephalus</taxon>
    </lineage>
</organism>
<dbReference type="GO" id="GO:0004567">
    <property type="term" value="F:beta-mannosidase activity"/>
    <property type="evidence" value="ECO:0007669"/>
    <property type="project" value="TreeGrafter"/>
</dbReference>
<gene>
    <name evidence="2" type="ORF">DILT_LOCUS14146</name>
</gene>
<proteinExistence type="predicted"/>
<dbReference type="Gene3D" id="3.20.20.80">
    <property type="entry name" value="Glycosidases"/>
    <property type="match status" value="1"/>
</dbReference>
<dbReference type="InterPro" id="IPR050887">
    <property type="entry name" value="Beta-mannosidase_GH2"/>
</dbReference>
<keyword evidence="1" id="KW-0326">Glycosidase</keyword>
<dbReference type="OrthoDB" id="6275833at2759"/>
<dbReference type="PANTHER" id="PTHR43730">
    <property type="entry name" value="BETA-MANNOSIDASE"/>
    <property type="match status" value="1"/>
</dbReference>
<keyword evidence="3" id="KW-1185">Reference proteome</keyword>
<evidence type="ECO:0000256" key="1">
    <source>
        <dbReference type="ARBA" id="ARBA00023295"/>
    </source>
</evidence>
<dbReference type="SUPFAM" id="SSF51445">
    <property type="entry name" value="(Trans)glycosidases"/>
    <property type="match status" value="1"/>
</dbReference>
<dbReference type="AlphaFoldDB" id="A0A3P7MWZ8"/>
<reference evidence="2 3" key="1">
    <citation type="submission" date="2018-11" db="EMBL/GenBank/DDBJ databases">
        <authorList>
            <consortium name="Pathogen Informatics"/>
        </authorList>
    </citation>
    <scope>NUCLEOTIDE SEQUENCE [LARGE SCALE GENOMIC DNA]</scope>
</reference>
<protein>
    <submittedName>
        <fullName evidence="2">Uncharacterized protein</fullName>
    </submittedName>
</protein>
<name>A0A3P7MWZ8_DIBLA</name>
<evidence type="ECO:0000313" key="2">
    <source>
        <dbReference type="EMBL" id="VDN22881.1"/>
    </source>
</evidence>
<dbReference type="EMBL" id="UYRU01072959">
    <property type="protein sequence ID" value="VDN22881.1"/>
    <property type="molecule type" value="Genomic_DNA"/>
</dbReference>
<keyword evidence="1" id="KW-0378">Hydrolase</keyword>
<dbReference type="Proteomes" id="UP000281553">
    <property type="component" value="Unassembled WGS sequence"/>
</dbReference>
<dbReference type="GO" id="GO:0006516">
    <property type="term" value="P:glycoprotein catabolic process"/>
    <property type="evidence" value="ECO:0007669"/>
    <property type="project" value="TreeGrafter"/>
</dbReference>
<dbReference type="PANTHER" id="PTHR43730:SF1">
    <property type="entry name" value="BETA-MANNOSIDASE"/>
    <property type="match status" value="1"/>
</dbReference>
<accession>A0A3P7MWZ8</accession>